<dbReference type="InterPro" id="IPR050275">
    <property type="entry name" value="PGM_Phosphatase"/>
</dbReference>
<proteinExistence type="predicted"/>
<dbReference type="PANTHER" id="PTHR48100">
    <property type="entry name" value="BROAD-SPECIFICITY PHOSPHATASE YOR283W-RELATED"/>
    <property type="match status" value="1"/>
</dbReference>
<dbReference type="PANTHER" id="PTHR48100:SF15">
    <property type="entry name" value="SEDOHEPTULOSE 1,7-BISPHOSPHATASE"/>
    <property type="match status" value="1"/>
</dbReference>
<evidence type="ECO:0000256" key="1">
    <source>
        <dbReference type="PIRSR" id="PIRSR613078-2"/>
    </source>
</evidence>
<dbReference type="SMART" id="SM00855">
    <property type="entry name" value="PGAM"/>
    <property type="match status" value="1"/>
</dbReference>
<reference evidence="3" key="2">
    <citation type="submission" date="2010-01" db="EMBL/GenBank/DDBJ databases">
        <title>The complete genome of Conexibacter woesei DSM 14684.</title>
        <authorList>
            <consortium name="US DOE Joint Genome Institute (JGI-PGF)"/>
            <person name="Lucas S."/>
            <person name="Copeland A."/>
            <person name="Lapidus A."/>
            <person name="Glavina del Rio T."/>
            <person name="Dalin E."/>
            <person name="Tice H."/>
            <person name="Bruce D."/>
            <person name="Goodwin L."/>
            <person name="Pitluck S."/>
            <person name="Kyrpides N."/>
            <person name="Mavromatis K."/>
            <person name="Ivanova N."/>
            <person name="Mikhailova N."/>
            <person name="Chertkov O."/>
            <person name="Brettin T."/>
            <person name="Detter J.C."/>
            <person name="Han C."/>
            <person name="Larimer F."/>
            <person name="Land M."/>
            <person name="Hauser L."/>
            <person name="Markowitz V."/>
            <person name="Cheng J.-F."/>
            <person name="Hugenholtz P."/>
            <person name="Woyke T."/>
            <person name="Wu D."/>
            <person name="Pukall R."/>
            <person name="Steenblock K."/>
            <person name="Schneider S."/>
            <person name="Klenk H.-P."/>
            <person name="Eisen J.A."/>
        </authorList>
    </citation>
    <scope>NUCLEOTIDE SEQUENCE [LARGE SCALE GENOMIC DNA]</scope>
    <source>
        <strain evidence="3">DSM 14684 / CIP 108061 / JCM 11494 / NBRC 100937 / ID131577</strain>
    </source>
</reference>
<feature type="binding site" evidence="1">
    <location>
        <begin position="26"/>
        <end position="27"/>
    </location>
    <ligand>
        <name>substrate</name>
    </ligand>
</feature>
<dbReference type="eggNOG" id="COG0406">
    <property type="taxonomic scope" value="Bacteria"/>
</dbReference>
<dbReference type="GO" id="GO:0070297">
    <property type="term" value="P:regulation of phosphorelay signal transduction system"/>
    <property type="evidence" value="ECO:0007669"/>
    <property type="project" value="TreeGrafter"/>
</dbReference>
<dbReference type="InterPro" id="IPR013078">
    <property type="entry name" value="His_Pase_superF_clade-1"/>
</dbReference>
<dbReference type="Gene3D" id="3.40.50.1240">
    <property type="entry name" value="Phosphoglycerate mutase-like"/>
    <property type="match status" value="1"/>
</dbReference>
<dbReference type="SUPFAM" id="SSF53254">
    <property type="entry name" value="Phosphoglycerate mutase-like"/>
    <property type="match status" value="1"/>
</dbReference>
<dbReference type="OrthoDB" id="4697614at2"/>
<dbReference type="HOGENOM" id="CLU_033323_13_1_11"/>
<organism evidence="2 3">
    <name type="scientific">Conexibacter woesei (strain DSM 14684 / CCUG 47730 / CIP 108061 / JCM 11494 / NBRC 100937 / ID131577)</name>
    <dbReference type="NCBI Taxonomy" id="469383"/>
    <lineage>
        <taxon>Bacteria</taxon>
        <taxon>Bacillati</taxon>
        <taxon>Actinomycetota</taxon>
        <taxon>Thermoleophilia</taxon>
        <taxon>Solirubrobacterales</taxon>
        <taxon>Conexibacteraceae</taxon>
        <taxon>Conexibacter</taxon>
    </lineage>
</organism>
<gene>
    <name evidence="2" type="ordered locus">Cwoe_4718</name>
</gene>
<dbReference type="Proteomes" id="UP000008229">
    <property type="component" value="Chromosome"/>
</dbReference>
<protein>
    <submittedName>
        <fullName evidence="2">Phosphoglycerate mutase</fullName>
    </submittedName>
</protein>
<dbReference type="RefSeq" id="WP_012936182.1">
    <property type="nucleotide sequence ID" value="NC_013739.1"/>
</dbReference>
<dbReference type="AlphaFoldDB" id="D3FA36"/>
<dbReference type="EMBL" id="CP001854">
    <property type="protein sequence ID" value="ADB53131.1"/>
    <property type="molecule type" value="Genomic_DNA"/>
</dbReference>
<name>D3FA36_CONWI</name>
<dbReference type="GO" id="GO:0101006">
    <property type="term" value="F:protein histidine phosphatase activity"/>
    <property type="evidence" value="ECO:0007669"/>
    <property type="project" value="TreeGrafter"/>
</dbReference>
<dbReference type="InterPro" id="IPR029033">
    <property type="entry name" value="His_PPase_superfam"/>
</dbReference>
<keyword evidence="3" id="KW-1185">Reference proteome</keyword>
<dbReference type="STRING" id="469383.Cwoe_4718"/>
<dbReference type="Pfam" id="PF00300">
    <property type="entry name" value="His_Phos_1"/>
    <property type="match status" value="1"/>
</dbReference>
<evidence type="ECO:0000313" key="2">
    <source>
        <dbReference type="EMBL" id="ADB53131.1"/>
    </source>
</evidence>
<evidence type="ECO:0000313" key="3">
    <source>
        <dbReference type="Proteomes" id="UP000008229"/>
    </source>
</evidence>
<feature type="binding site" evidence="1">
    <location>
        <position position="63"/>
    </location>
    <ligand>
        <name>substrate</name>
    </ligand>
</feature>
<dbReference type="CDD" id="cd07067">
    <property type="entry name" value="HP_PGM_like"/>
    <property type="match status" value="1"/>
</dbReference>
<reference evidence="2 3" key="1">
    <citation type="journal article" date="2010" name="Stand. Genomic Sci.">
        <title>Complete genome sequence of Conexibacter woesei type strain (ID131577).</title>
        <authorList>
            <person name="Pukall R."/>
            <person name="Lapidus A."/>
            <person name="Glavina Del Rio T."/>
            <person name="Copeland A."/>
            <person name="Tice H."/>
            <person name="Cheng J.-F."/>
            <person name="Lucas S."/>
            <person name="Chen F."/>
            <person name="Nolan M."/>
            <person name="Bruce D."/>
            <person name="Goodwin L."/>
            <person name="Pitluck S."/>
            <person name="Mavromatis K."/>
            <person name="Ivanova N."/>
            <person name="Ovchinnikova G."/>
            <person name="Pati A."/>
            <person name="Chen A."/>
            <person name="Palaniappan K."/>
            <person name="Land M."/>
            <person name="Hauser L."/>
            <person name="Chang Y.-J."/>
            <person name="Jeffries C.D."/>
            <person name="Chain P."/>
            <person name="Meincke L."/>
            <person name="Sims D."/>
            <person name="Brettin T."/>
            <person name="Detter J.C."/>
            <person name="Rohde M."/>
            <person name="Goeker M."/>
            <person name="Bristow J."/>
            <person name="Eisen J.A."/>
            <person name="Markowitz V."/>
            <person name="Kyrpides N.C."/>
            <person name="Klenk H.-P."/>
            <person name="Hugenholtz P."/>
        </authorList>
    </citation>
    <scope>NUCLEOTIDE SEQUENCE [LARGE SCALE GENOMIC DNA]</scope>
    <source>
        <strain evidence="3">DSM 14684 / CIP 108061 / JCM 11494 / NBRC 100937 / ID131577</strain>
    </source>
</reference>
<sequence>MATAPPNDLWLVRHGETEWSRSRRHTGRTDMPLTPRGEAQAAALTDRLRDVDFALVLASPLQRARRTAELAGFDGRLTLEPDLMEVDYGEYEGRTTAEIQRARPGWELWRDGSPGGESIPDAARRASRAITRARAADGPVLIVAHGHLLRTLAAVALELDPTAGRHLALDPATVSIIGSERENPALRLWNDSGHLPTG</sequence>
<dbReference type="KEGG" id="cwo:Cwoe_4718"/>
<accession>D3FA36</accession>